<name>A0A9P9ILB3_9HYPO</name>
<keyword evidence="4" id="KW-1185">Reference proteome</keyword>
<comment type="caution">
    <text evidence="3">The sequence shown here is derived from an EMBL/GenBank/DDBJ whole genome shotgun (WGS) entry which is preliminary data.</text>
</comment>
<evidence type="ECO:0000313" key="4">
    <source>
        <dbReference type="Proteomes" id="UP000717696"/>
    </source>
</evidence>
<dbReference type="GO" id="GO:0003824">
    <property type="term" value="F:catalytic activity"/>
    <property type="evidence" value="ECO:0007669"/>
    <property type="project" value="InterPro"/>
</dbReference>
<protein>
    <submittedName>
        <fullName evidence="3">Kinesin</fullName>
    </submittedName>
</protein>
<proteinExistence type="predicted"/>
<organism evidence="3 4">
    <name type="scientific">Dactylonectria estremocensis</name>
    <dbReference type="NCBI Taxonomy" id="1079267"/>
    <lineage>
        <taxon>Eukaryota</taxon>
        <taxon>Fungi</taxon>
        <taxon>Dikarya</taxon>
        <taxon>Ascomycota</taxon>
        <taxon>Pezizomycotina</taxon>
        <taxon>Sordariomycetes</taxon>
        <taxon>Hypocreomycetidae</taxon>
        <taxon>Hypocreales</taxon>
        <taxon>Nectriaceae</taxon>
        <taxon>Dactylonectria</taxon>
    </lineage>
</organism>
<evidence type="ECO:0000259" key="2">
    <source>
        <dbReference type="Pfam" id="PF25000"/>
    </source>
</evidence>
<feature type="domain" description="DUF7779" evidence="2">
    <location>
        <begin position="673"/>
        <end position="750"/>
    </location>
</feature>
<dbReference type="PANTHER" id="PTHR46082">
    <property type="entry name" value="ATP/GTP-BINDING PROTEIN-RELATED"/>
    <property type="match status" value="1"/>
</dbReference>
<sequence>MSSPPPSRRDDFEVAIICALPLEYDAVSYIFDEFWDENGDRYGRATGDPNSYTTGRVGKYNVVLALLPHMGKTNAASAAASMRSSYGGLQLALLVGVCGAMPCGRDGEVLLGDVVISKTVVQYDFGRQYPDKFVRKNTVEDNLGRPNKDVRNLLALFETDRGLDQLEQRTARFLRQLQANVAQTRRRGKYDYPGPAEDRLFEPTYRHKHHVSPTCSCRDCFSDVDPVCDEALSSSCADLGCDDEHLVTRERLQAKRQSEHDDSDTAQQPAVHVGAVASGDTVMKSAADRDMLSKEAGVIAFEMEGAGAWDEVPCIVVKGACDYADCHKHKGWQNFAAATAAAASKAILEGYIRTDKALKASAGDVSGEHVFAGVHASGGGTINYNFGGHAPPRSIRPSSTIPFPPDPKFVERTDIVLWLRDQTAQPGSRAALVGLGGIGKSQVAIHYAHKVRQASPDTWVFWVHASSRARFEEAYRNIADKLQLPGRDDPKRNVLQLVHTWLCDEENGPWMMVLDNADSVEVFFPGAHGSRDQSLASFLPKTGCGSIIITSRNTDAAVRLAGPDAICNVPRMEKSQALQLLRNRLGECAEDDVVMTDLIDDLNYMPLAITQAAAYIKRRRPRMSVPAYMDKFRRSHKKKASLLNRDDGDLRRDESASNSIVTTWQITFEQIRRERPSAADLLSFLSFFNPQGIPEPVLQAYAYNYSEDSEDNLNEDLEVLRDYSLVEVTAELDILEMHALVQFCTQLWLSDGDTQRWKHEFLKVISDQYPSGEYKNWPECKRLDPHIDKILKEEPNTTEDILRWARLLTNAGWYRWMKGIYEEAGEMNKLALETRERVLGREHPDTLMSVHILALVLQDQGKYEEAEQMNRQALDAREKVLGREHPDTLTSIGNLALVLQDQGKYEEAEQMNRRALDASEKVLGREHPYTLTGISNLALVLQYQGKYEEAEQMNRRALDASEKVLGREHPSTLTTINNLASVLQDQGKYEEAEQMNRRALDAREKVLGREHPDTLASISNLASVLQGQGKYEEAEQMNRRALDAWEKVLDREHPYTLTTINNLASVLQHQGKYEEAEQMNRRALDAREKVLGREHPSTLTSISNLASVLQYQGKYEEAEQMNRRALDAREKVLGGEHPDTLTTVYNLAYLFHGQTRFSEAAKLLAQRRTLEQYISYNGLALLESRGGKCVQARSQTVIAVR</sequence>
<dbReference type="Gene3D" id="1.25.40.10">
    <property type="entry name" value="Tetratricopeptide repeat domain"/>
    <property type="match status" value="2"/>
</dbReference>
<dbReference type="Pfam" id="PF25000">
    <property type="entry name" value="DUF7779"/>
    <property type="match status" value="1"/>
</dbReference>
<dbReference type="NCBIfam" id="NF040586">
    <property type="entry name" value="FxSxx_TPR"/>
    <property type="match status" value="1"/>
</dbReference>
<dbReference type="OrthoDB" id="626167at2759"/>
<dbReference type="AlphaFoldDB" id="A0A9P9ILB3"/>
<reference evidence="3" key="1">
    <citation type="journal article" date="2021" name="Nat. Commun.">
        <title>Genetic determinants of endophytism in the Arabidopsis root mycobiome.</title>
        <authorList>
            <person name="Mesny F."/>
            <person name="Miyauchi S."/>
            <person name="Thiergart T."/>
            <person name="Pickel B."/>
            <person name="Atanasova L."/>
            <person name="Karlsson M."/>
            <person name="Huettel B."/>
            <person name="Barry K.W."/>
            <person name="Haridas S."/>
            <person name="Chen C."/>
            <person name="Bauer D."/>
            <person name="Andreopoulos W."/>
            <person name="Pangilinan J."/>
            <person name="LaButti K."/>
            <person name="Riley R."/>
            <person name="Lipzen A."/>
            <person name="Clum A."/>
            <person name="Drula E."/>
            <person name="Henrissat B."/>
            <person name="Kohler A."/>
            <person name="Grigoriev I.V."/>
            <person name="Martin F.M."/>
            <person name="Hacquard S."/>
        </authorList>
    </citation>
    <scope>NUCLEOTIDE SEQUENCE</scope>
    <source>
        <strain evidence="3">MPI-CAGE-AT-0021</strain>
    </source>
</reference>
<dbReference type="PANTHER" id="PTHR46082:SF6">
    <property type="entry name" value="AAA+ ATPASE DOMAIN-CONTAINING PROTEIN-RELATED"/>
    <property type="match status" value="1"/>
</dbReference>
<dbReference type="InterPro" id="IPR019734">
    <property type="entry name" value="TPR_rpt"/>
</dbReference>
<gene>
    <name evidence="3" type="ORF">B0J13DRAFT_589228</name>
</gene>
<dbReference type="SMART" id="SM00028">
    <property type="entry name" value="TPR"/>
    <property type="match status" value="7"/>
</dbReference>
<dbReference type="Gene3D" id="3.40.50.1580">
    <property type="entry name" value="Nucleoside phosphorylase domain"/>
    <property type="match status" value="1"/>
</dbReference>
<dbReference type="InterPro" id="IPR000845">
    <property type="entry name" value="Nucleoside_phosphorylase_d"/>
</dbReference>
<dbReference type="Proteomes" id="UP000717696">
    <property type="component" value="Unassembled WGS sequence"/>
</dbReference>
<dbReference type="Gene3D" id="3.40.50.300">
    <property type="entry name" value="P-loop containing nucleotide triphosphate hydrolases"/>
    <property type="match status" value="1"/>
</dbReference>
<dbReference type="PRINTS" id="PR00381">
    <property type="entry name" value="KINESINLIGHT"/>
</dbReference>
<dbReference type="SUPFAM" id="SSF48452">
    <property type="entry name" value="TPR-like"/>
    <property type="match status" value="1"/>
</dbReference>
<dbReference type="Pfam" id="PF13424">
    <property type="entry name" value="TPR_12"/>
    <property type="match status" value="3"/>
</dbReference>
<accession>A0A9P9ILB3</accession>
<dbReference type="SUPFAM" id="SSF53167">
    <property type="entry name" value="Purine and uridine phosphorylases"/>
    <property type="match status" value="1"/>
</dbReference>
<dbReference type="InterPro" id="IPR011990">
    <property type="entry name" value="TPR-like_helical_dom_sf"/>
</dbReference>
<dbReference type="InterPro" id="IPR027417">
    <property type="entry name" value="P-loop_NTPase"/>
</dbReference>
<dbReference type="InterPro" id="IPR035994">
    <property type="entry name" value="Nucleoside_phosphorylase_sf"/>
</dbReference>
<dbReference type="Pfam" id="PF13374">
    <property type="entry name" value="TPR_10"/>
    <property type="match status" value="2"/>
</dbReference>
<dbReference type="InterPro" id="IPR056681">
    <property type="entry name" value="DUF7779"/>
</dbReference>
<dbReference type="InterPro" id="IPR053137">
    <property type="entry name" value="NLR-like"/>
</dbReference>
<dbReference type="SUPFAM" id="SSF52540">
    <property type="entry name" value="P-loop containing nucleoside triphosphate hydrolases"/>
    <property type="match status" value="1"/>
</dbReference>
<feature type="domain" description="Nucleoside phosphorylase" evidence="1">
    <location>
        <begin position="14"/>
        <end position="130"/>
    </location>
</feature>
<dbReference type="EMBL" id="JAGMUU010000025">
    <property type="protein sequence ID" value="KAH7123380.1"/>
    <property type="molecule type" value="Genomic_DNA"/>
</dbReference>
<dbReference type="GO" id="GO:0009116">
    <property type="term" value="P:nucleoside metabolic process"/>
    <property type="evidence" value="ECO:0007669"/>
    <property type="project" value="InterPro"/>
</dbReference>
<evidence type="ECO:0000313" key="3">
    <source>
        <dbReference type="EMBL" id="KAH7123380.1"/>
    </source>
</evidence>
<evidence type="ECO:0000259" key="1">
    <source>
        <dbReference type="Pfam" id="PF01048"/>
    </source>
</evidence>
<dbReference type="Pfam" id="PF01048">
    <property type="entry name" value="PNP_UDP_1"/>
    <property type="match status" value="1"/>
</dbReference>